<dbReference type="InterPro" id="IPR036291">
    <property type="entry name" value="NAD(P)-bd_dom_sf"/>
</dbReference>
<keyword evidence="2" id="KW-0560">Oxidoreductase</keyword>
<dbReference type="CDD" id="cd05369">
    <property type="entry name" value="TER_DECR_SDR_a"/>
    <property type="match status" value="1"/>
</dbReference>
<dbReference type="GO" id="GO:0009062">
    <property type="term" value="P:fatty acid catabolic process"/>
    <property type="evidence" value="ECO:0007669"/>
    <property type="project" value="InterPro"/>
</dbReference>
<reference evidence="3 4" key="1">
    <citation type="submission" date="2019-07" db="EMBL/GenBank/DDBJ databases">
        <title>New Mycobacterium species.</title>
        <authorList>
            <person name="Tortoli E."/>
            <person name="Ghielmetti G."/>
            <person name="Friedel U."/>
            <person name="Trovato A."/>
        </authorList>
    </citation>
    <scope>NUCLEOTIDE SEQUENCE [LARGE SCALE GENOMIC DNA]</scope>
    <source>
        <strain evidence="3 4">16-83</strain>
    </source>
</reference>
<accession>A0A557WY76</accession>
<dbReference type="AlphaFoldDB" id="A0A557WY76"/>
<proteinExistence type="predicted"/>
<dbReference type="Pfam" id="PF13561">
    <property type="entry name" value="adh_short_C2"/>
    <property type="match status" value="1"/>
</dbReference>
<evidence type="ECO:0000313" key="3">
    <source>
        <dbReference type="EMBL" id="TVS78225.1"/>
    </source>
</evidence>
<evidence type="ECO:0000313" key="4">
    <source>
        <dbReference type="Proteomes" id="UP000320513"/>
    </source>
</evidence>
<dbReference type="InterPro" id="IPR045017">
    <property type="entry name" value="DECR2-like"/>
</dbReference>
<name>A0A557WY76_9MYCO</name>
<dbReference type="PANTHER" id="PTHR43296">
    <property type="entry name" value="PEROXISOMAL 2,4-DIENOYL-COA REDUCTASE"/>
    <property type="match status" value="1"/>
</dbReference>
<dbReference type="GO" id="GO:0008670">
    <property type="term" value="F:2,4-dienoyl-CoA reductase (NADPH) activity"/>
    <property type="evidence" value="ECO:0007669"/>
    <property type="project" value="InterPro"/>
</dbReference>
<dbReference type="FunFam" id="3.40.50.720:FF:000084">
    <property type="entry name" value="Short-chain dehydrogenase reductase"/>
    <property type="match status" value="1"/>
</dbReference>
<keyword evidence="4" id="KW-1185">Reference proteome</keyword>
<dbReference type="EMBL" id="VMQU01000179">
    <property type="protein sequence ID" value="TVS78225.1"/>
    <property type="molecule type" value="Genomic_DNA"/>
</dbReference>
<dbReference type="RefSeq" id="WP_144956651.1">
    <property type="nucleotide sequence ID" value="NZ_VMQU01000179.1"/>
</dbReference>
<gene>
    <name evidence="3" type="ORF">FPZ47_25325</name>
</gene>
<dbReference type="OrthoDB" id="286404at2"/>
<evidence type="ECO:0000256" key="2">
    <source>
        <dbReference type="ARBA" id="ARBA00023002"/>
    </source>
</evidence>
<comment type="caution">
    <text evidence="3">The sequence shown here is derived from an EMBL/GenBank/DDBJ whole genome shotgun (WGS) entry which is preliminary data.</text>
</comment>
<keyword evidence="1" id="KW-0521">NADP</keyword>
<protein>
    <submittedName>
        <fullName evidence="3">SDR family oxidoreductase</fullName>
    </submittedName>
</protein>
<dbReference type="PANTHER" id="PTHR43296:SF2">
    <property type="entry name" value="PEROXISOMAL 2,4-DIENOYL-COA REDUCTASE [(3E)-ENOYL-COA-PRODUCING]"/>
    <property type="match status" value="1"/>
</dbReference>
<dbReference type="PRINTS" id="PR00081">
    <property type="entry name" value="GDHRDH"/>
</dbReference>
<evidence type="ECO:0000256" key="1">
    <source>
        <dbReference type="ARBA" id="ARBA00022857"/>
    </source>
</evidence>
<dbReference type="PRINTS" id="PR00080">
    <property type="entry name" value="SDRFAMILY"/>
</dbReference>
<organism evidence="3 4">
    <name type="scientific">Mycobacterium helveticum</name>
    <dbReference type="NCBI Taxonomy" id="2592811"/>
    <lineage>
        <taxon>Bacteria</taxon>
        <taxon>Bacillati</taxon>
        <taxon>Actinomycetota</taxon>
        <taxon>Actinomycetes</taxon>
        <taxon>Mycobacteriales</taxon>
        <taxon>Mycobacteriaceae</taxon>
        <taxon>Mycobacterium</taxon>
    </lineage>
</organism>
<dbReference type="InterPro" id="IPR002347">
    <property type="entry name" value="SDR_fam"/>
</dbReference>
<dbReference type="SUPFAM" id="SSF51735">
    <property type="entry name" value="NAD(P)-binding Rossmann-fold domains"/>
    <property type="match status" value="1"/>
</dbReference>
<sequence>MTANQSPFRSDLLDGKVALVTGGATGLGLQTCRVLGSHGARIALCSRKEANLQAALQVLRDDGIDAMYGICDVREFEAVADVVDSVVAHFGSLDILVNNAAGNFPALISDLSPNGFKAVVDIDLRGTFNVSKAAYERWMRDHGGAVVNITAATQYRGMAMQAHVVSAKAGIDALTRTCAIEWGPAGVRVNVVAPGGMAGTEGVQRITGGDDKFPANSNPLRRLGSTTEVAQTVLFLASDAASYITGAVVVVDGGSWLTGRAQF</sequence>
<dbReference type="Proteomes" id="UP000320513">
    <property type="component" value="Unassembled WGS sequence"/>
</dbReference>
<dbReference type="Gene3D" id="3.40.50.720">
    <property type="entry name" value="NAD(P)-binding Rossmann-like Domain"/>
    <property type="match status" value="1"/>
</dbReference>